<evidence type="ECO:0000313" key="2">
    <source>
        <dbReference type="Proteomes" id="UP000814033"/>
    </source>
</evidence>
<accession>A0ACB8R6I0</accession>
<reference evidence="1" key="2">
    <citation type="journal article" date="2022" name="New Phytol.">
        <title>Evolutionary transition to the ectomycorrhizal habit in the genomes of a hyperdiverse lineage of mushroom-forming fungi.</title>
        <authorList>
            <person name="Looney B."/>
            <person name="Miyauchi S."/>
            <person name="Morin E."/>
            <person name="Drula E."/>
            <person name="Courty P.E."/>
            <person name="Kohler A."/>
            <person name="Kuo A."/>
            <person name="LaButti K."/>
            <person name="Pangilinan J."/>
            <person name="Lipzen A."/>
            <person name="Riley R."/>
            <person name="Andreopoulos W."/>
            <person name="He G."/>
            <person name="Johnson J."/>
            <person name="Nolan M."/>
            <person name="Tritt A."/>
            <person name="Barry K.W."/>
            <person name="Grigoriev I.V."/>
            <person name="Nagy L.G."/>
            <person name="Hibbett D."/>
            <person name="Henrissat B."/>
            <person name="Matheny P.B."/>
            <person name="Labbe J."/>
            <person name="Martin F.M."/>
        </authorList>
    </citation>
    <scope>NUCLEOTIDE SEQUENCE</scope>
    <source>
        <strain evidence="1">FP105234-sp</strain>
    </source>
</reference>
<name>A0ACB8R6I0_9AGAM</name>
<organism evidence="1 2">
    <name type="scientific">Auriscalpium vulgare</name>
    <dbReference type="NCBI Taxonomy" id="40419"/>
    <lineage>
        <taxon>Eukaryota</taxon>
        <taxon>Fungi</taxon>
        <taxon>Dikarya</taxon>
        <taxon>Basidiomycota</taxon>
        <taxon>Agaricomycotina</taxon>
        <taxon>Agaricomycetes</taxon>
        <taxon>Russulales</taxon>
        <taxon>Auriscalpiaceae</taxon>
        <taxon>Auriscalpium</taxon>
    </lineage>
</organism>
<dbReference type="Proteomes" id="UP000814033">
    <property type="component" value="Unassembled WGS sequence"/>
</dbReference>
<dbReference type="EMBL" id="MU276275">
    <property type="protein sequence ID" value="KAI0039674.1"/>
    <property type="molecule type" value="Genomic_DNA"/>
</dbReference>
<evidence type="ECO:0000313" key="1">
    <source>
        <dbReference type="EMBL" id="KAI0039674.1"/>
    </source>
</evidence>
<sequence>MDIGSIARTHGQSRRFRRGSPEIVDLICFSRLPLHNSSCGFQGVDAETISLPIAAVVIVLPSILFSITSLKKEDSLLLFLLAFALAPKWRRVYHRPMLLRGQTRLWKLASLAVLRRQAPHFSNSKTTSSLTFLTMIVRYDVIREWQAHMDLKRWVYVVCAFCGQNKFPHQVSHTAFGDVDFSLLGDSDIRPALFLRSYDFFLYKRALLHARGLQYPFARGDVVVCNGCAYALDRGRKPVDAISNKMYYAFDSLPADVLSAFVVHCCRRSHKSTICSALVGLRPARFCREPVAIPELQQ</sequence>
<reference evidence="1" key="1">
    <citation type="submission" date="2021-02" db="EMBL/GenBank/DDBJ databases">
        <authorList>
            <consortium name="DOE Joint Genome Institute"/>
            <person name="Ahrendt S."/>
            <person name="Looney B.P."/>
            <person name="Miyauchi S."/>
            <person name="Morin E."/>
            <person name="Drula E."/>
            <person name="Courty P.E."/>
            <person name="Chicoki N."/>
            <person name="Fauchery L."/>
            <person name="Kohler A."/>
            <person name="Kuo A."/>
            <person name="Labutti K."/>
            <person name="Pangilinan J."/>
            <person name="Lipzen A."/>
            <person name="Riley R."/>
            <person name="Andreopoulos W."/>
            <person name="He G."/>
            <person name="Johnson J."/>
            <person name="Barry K.W."/>
            <person name="Grigoriev I.V."/>
            <person name="Nagy L."/>
            <person name="Hibbett D."/>
            <person name="Henrissat B."/>
            <person name="Matheny P.B."/>
            <person name="Labbe J."/>
            <person name="Martin F."/>
        </authorList>
    </citation>
    <scope>NUCLEOTIDE SEQUENCE</scope>
    <source>
        <strain evidence="1">FP105234-sp</strain>
    </source>
</reference>
<keyword evidence="2" id="KW-1185">Reference proteome</keyword>
<proteinExistence type="predicted"/>
<comment type="caution">
    <text evidence="1">The sequence shown here is derived from an EMBL/GenBank/DDBJ whole genome shotgun (WGS) entry which is preliminary data.</text>
</comment>
<gene>
    <name evidence="1" type="ORF">FA95DRAFT_993477</name>
</gene>
<protein>
    <submittedName>
        <fullName evidence="1">Uncharacterized protein</fullName>
    </submittedName>
</protein>